<feature type="signal peptide" evidence="11">
    <location>
        <begin position="1"/>
        <end position="20"/>
    </location>
</feature>
<evidence type="ECO:0000259" key="12">
    <source>
        <dbReference type="PROSITE" id="PS51767"/>
    </source>
</evidence>
<dbReference type="InterPro" id="IPR021109">
    <property type="entry name" value="Peptidase_aspartic_dom_sf"/>
</dbReference>
<dbReference type="GO" id="GO:0000324">
    <property type="term" value="C:fungal-type vacuole"/>
    <property type="evidence" value="ECO:0007669"/>
    <property type="project" value="TreeGrafter"/>
</dbReference>
<dbReference type="SUPFAM" id="SSF50630">
    <property type="entry name" value="Acid proteases"/>
    <property type="match status" value="1"/>
</dbReference>
<dbReference type="EMBL" id="CAJVPD010000247">
    <property type="protein sequence ID" value="CAG8393590.1"/>
    <property type="molecule type" value="Genomic_DNA"/>
</dbReference>
<feature type="domain" description="Peptidase A1" evidence="12">
    <location>
        <begin position="35"/>
        <end position="389"/>
    </location>
</feature>
<keyword evidence="6 9" id="KW-0064">Aspartyl protease</keyword>
<reference evidence="13" key="1">
    <citation type="submission" date="2021-07" db="EMBL/GenBank/DDBJ databases">
        <authorList>
            <person name="Branca A.L. A."/>
        </authorList>
    </citation>
    <scope>NUCLEOTIDE SEQUENCE</scope>
</reference>
<protein>
    <recommendedName>
        <fullName evidence="5">penicillopepsin</fullName>
        <ecNumber evidence="5">3.4.23.20</ecNumber>
    </recommendedName>
</protein>
<dbReference type="Gene3D" id="2.40.70.10">
    <property type="entry name" value="Acid Proteases"/>
    <property type="match status" value="2"/>
</dbReference>
<dbReference type="EC" id="3.4.23.20" evidence="5"/>
<sequence>MRVLQSLVGVPMAFACIASASTTIPLISTEYGTVFDAPMTIGNQTFQMLVDTGSSDTYVMQDNYTCINRTGTLAVPREDCAYAKSYHPSNTLRRISGQNFGIQYGAGIASGYLAYEEVSLGNITVKKQEVGIADRSNPMGDGVNSGLLGLAYPSITSAHPGNSTDNTTYWYNRLPYDPLVNTMHKEGKIDPYFSLALARSPQNQSTSFGGYLTLGGLPPVKYDPDFAVTPVELTDIPLNFTSGKRVLSYWTTTIDEVTFGLSSNNMTTNSTKFKAFIDSGNYVTYLPSAVVEPINALFSPPATYNEDLEAYVVDCSSQAPQFGLKLGNQTFFHNGSDLIFRVDDGICVSGLFPSEKVSLGDVTVNILGVPFLKNVLTVFDFGNDEMRFAKLLEVSENGTRLPGNETQSPEFSIAARGTSIPSWGYAVFAFVLSFTWALGLS</sequence>
<keyword evidence="10" id="KW-0812">Transmembrane</keyword>
<evidence type="ECO:0000256" key="11">
    <source>
        <dbReference type="SAM" id="SignalP"/>
    </source>
</evidence>
<proteinExistence type="inferred from homology"/>
<gene>
    <name evidence="13" type="ORF">PSALAMII_LOCUS6933</name>
</gene>
<name>A0A9W4JHZ8_9EURO</name>
<dbReference type="PANTHER" id="PTHR47966:SF47">
    <property type="entry name" value="ENDOPEPTIDASE, PUTATIVE (AFU_ORTHOLOGUE AFUA_3G01220)-RELATED"/>
    <property type="match status" value="1"/>
</dbReference>
<dbReference type="CDD" id="cd05471">
    <property type="entry name" value="pepsin_like"/>
    <property type="match status" value="1"/>
</dbReference>
<dbReference type="AlphaFoldDB" id="A0A9W4JHZ8"/>
<comment type="subunit">
    <text evidence="4">Monomer.</text>
</comment>
<dbReference type="PROSITE" id="PS51257">
    <property type="entry name" value="PROKAR_LIPOPROTEIN"/>
    <property type="match status" value="1"/>
</dbReference>
<dbReference type="InterPro" id="IPR034164">
    <property type="entry name" value="Pepsin-like_dom"/>
</dbReference>
<dbReference type="PANTHER" id="PTHR47966">
    <property type="entry name" value="BETA-SITE APP-CLEAVING ENZYME, ISOFORM A-RELATED"/>
    <property type="match status" value="1"/>
</dbReference>
<keyword evidence="9" id="KW-0645">Protease</keyword>
<dbReference type="OrthoDB" id="47330at2759"/>
<keyword evidence="11" id="KW-0732">Signal</keyword>
<evidence type="ECO:0000256" key="10">
    <source>
        <dbReference type="SAM" id="Phobius"/>
    </source>
</evidence>
<feature type="active site" evidence="8">
    <location>
        <position position="51"/>
    </location>
</feature>
<evidence type="ECO:0000256" key="8">
    <source>
        <dbReference type="PIRSR" id="PIRSR601461-1"/>
    </source>
</evidence>
<dbReference type="PRINTS" id="PR00792">
    <property type="entry name" value="PEPSIN"/>
</dbReference>
<comment type="similarity">
    <text evidence="3 9">Belongs to the peptidase A1 family.</text>
</comment>
<dbReference type="InterPro" id="IPR001461">
    <property type="entry name" value="Aspartic_peptidase_A1"/>
</dbReference>
<evidence type="ECO:0000313" key="13">
    <source>
        <dbReference type="EMBL" id="CAG8393590.1"/>
    </source>
</evidence>
<evidence type="ECO:0000256" key="9">
    <source>
        <dbReference type="RuleBase" id="RU000454"/>
    </source>
</evidence>
<evidence type="ECO:0000256" key="6">
    <source>
        <dbReference type="ARBA" id="ARBA00022750"/>
    </source>
</evidence>
<dbReference type="GO" id="GO:0004190">
    <property type="term" value="F:aspartic-type endopeptidase activity"/>
    <property type="evidence" value="ECO:0007669"/>
    <property type="project" value="UniProtKB-KW"/>
</dbReference>
<feature type="chain" id="PRO_5040783778" description="penicillopepsin" evidence="11">
    <location>
        <begin position="21"/>
        <end position="441"/>
    </location>
</feature>
<evidence type="ECO:0000256" key="4">
    <source>
        <dbReference type="ARBA" id="ARBA00011245"/>
    </source>
</evidence>
<feature type="transmembrane region" description="Helical" evidence="10">
    <location>
        <begin position="422"/>
        <end position="440"/>
    </location>
</feature>
<comment type="catalytic activity">
    <reaction evidence="1">
        <text>Hydrolysis of proteins with broad specificity similar to that of pepsin A, preferring hydrophobic residues at P1 and P1', but also cleaving 20-Gly-|-Glu-21 in the B chain of insulin. Clots milk, and activates trypsinogen.</text>
        <dbReference type="EC" id="3.4.23.20"/>
    </reaction>
</comment>
<dbReference type="InterPro" id="IPR001969">
    <property type="entry name" value="Aspartic_peptidase_AS"/>
</dbReference>
<organism evidence="13 14">
    <name type="scientific">Penicillium salamii</name>
    <dbReference type="NCBI Taxonomy" id="1612424"/>
    <lineage>
        <taxon>Eukaryota</taxon>
        <taxon>Fungi</taxon>
        <taxon>Dikarya</taxon>
        <taxon>Ascomycota</taxon>
        <taxon>Pezizomycotina</taxon>
        <taxon>Eurotiomycetes</taxon>
        <taxon>Eurotiomycetidae</taxon>
        <taxon>Eurotiales</taxon>
        <taxon>Aspergillaceae</taxon>
        <taxon>Penicillium</taxon>
    </lineage>
</organism>
<evidence type="ECO:0000313" key="14">
    <source>
        <dbReference type="Proteomes" id="UP001152592"/>
    </source>
</evidence>
<keyword evidence="10" id="KW-0472">Membrane</keyword>
<dbReference type="InterPro" id="IPR033121">
    <property type="entry name" value="PEPTIDASE_A1"/>
</dbReference>
<keyword evidence="10" id="KW-1133">Transmembrane helix</keyword>
<evidence type="ECO:0000256" key="3">
    <source>
        <dbReference type="ARBA" id="ARBA00007447"/>
    </source>
</evidence>
<comment type="function">
    <text evidence="2">Secreted aspartic endopeptidase that allows assimilation of proteinaceous substrates. The scissile peptide bond is attacked by a nucleophilic water molecule activated by two aspartic residues in the active site. Shows a broad primary substrate specificity. Favors hydrophobic residues at the P1 and P1' positions, but can also activate trypsinogen and hydrolyze the B chain of insulin between positions 'Gly-20' and 'Glu-21'.</text>
</comment>
<evidence type="ECO:0000256" key="5">
    <source>
        <dbReference type="ARBA" id="ARBA00013206"/>
    </source>
</evidence>
<comment type="caution">
    <text evidence="13">The sequence shown here is derived from an EMBL/GenBank/DDBJ whole genome shotgun (WGS) entry which is preliminary data.</text>
</comment>
<feature type="active site" evidence="8">
    <location>
        <position position="278"/>
    </location>
</feature>
<accession>A0A9W4JHZ8</accession>
<keyword evidence="7 9" id="KW-0378">Hydrolase</keyword>
<dbReference type="GO" id="GO:0006508">
    <property type="term" value="P:proteolysis"/>
    <property type="evidence" value="ECO:0007669"/>
    <property type="project" value="UniProtKB-KW"/>
</dbReference>
<evidence type="ECO:0000256" key="7">
    <source>
        <dbReference type="ARBA" id="ARBA00022801"/>
    </source>
</evidence>
<dbReference type="Pfam" id="PF00026">
    <property type="entry name" value="Asp"/>
    <property type="match status" value="1"/>
</dbReference>
<dbReference type="Proteomes" id="UP001152592">
    <property type="component" value="Unassembled WGS sequence"/>
</dbReference>
<dbReference type="PROSITE" id="PS51767">
    <property type="entry name" value="PEPTIDASE_A1"/>
    <property type="match status" value="1"/>
</dbReference>
<dbReference type="PROSITE" id="PS00141">
    <property type="entry name" value="ASP_PROTEASE"/>
    <property type="match status" value="1"/>
</dbReference>
<evidence type="ECO:0000256" key="1">
    <source>
        <dbReference type="ARBA" id="ARBA00000043"/>
    </source>
</evidence>
<evidence type="ECO:0000256" key="2">
    <source>
        <dbReference type="ARBA" id="ARBA00002983"/>
    </source>
</evidence>